<dbReference type="PANTHER" id="PTHR33048">
    <property type="entry name" value="PTH11-LIKE INTEGRAL MEMBRANE PROTEIN (AFU_ORTHOLOGUE AFUA_5G11245)"/>
    <property type="match status" value="1"/>
</dbReference>
<feature type="transmembrane region" description="Helical" evidence="7">
    <location>
        <begin position="44"/>
        <end position="63"/>
    </location>
</feature>
<name>A0A4Y7TI67_COPMI</name>
<dbReference type="GO" id="GO:0016020">
    <property type="term" value="C:membrane"/>
    <property type="evidence" value="ECO:0007669"/>
    <property type="project" value="UniProtKB-SubCell"/>
</dbReference>
<evidence type="ECO:0000256" key="4">
    <source>
        <dbReference type="ARBA" id="ARBA00023136"/>
    </source>
</evidence>
<keyword evidence="10" id="KW-1185">Reference proteome</keyword>
<feature type="transmembrane region" description="Helical" evidence="7">
    <location>
        <begin position="244"/>
        <end position="265"/>
    </location>
</feature>
<dbReference type="STRING" id="71717.A0A4Y7TI67"/>
<evidence type="ECO:0000256" key="7">
    <source>
        <dbReference type="SAM" id="Phobius"/>
    </source>
</evidence>
<gene>
    <name evidence="9" type="ORF">FA13DRAFT_1730707</name>
</gene>
<keyword evidence="2 7" id="KW-0812">Transmembrane</keyword>
<comment type="caution">
    <text evidence="9">The sequence shown here is derived from an EMBL/GenBank/DDBJ whole genome shotgun (WGS) entry which is preliminary data.</text>
</comment>
<evidence type="ECO:0000256" key="6">
    <source>
        <dbReference type="SAM" id="MobiDB-lite"/>
    </source>
</evidence>
<evidence type="ECO:0000256" key="1">
    <source>
        <dbReference type="ARBA" id="ARBA00004141"/>
    </source>
</evidence>
<dbReference type="EMBL" id="QPFP01000012">
    <property type="protein sequence ID" value="TEB33654.1"/>
    <property type="molecule type" value="Genomic_DNA"/>
</dbReference>
<feature type="transmembrane region" description="Helical" evidence="7">
    <location>
        <begin position="117"/>
        <end position="138"/>
    </location>
</feature>
<protein>
    <recommendedName>
        <fullName evidence="8">Rhodopsin domain-containing protein</fullName>
    </recommendedName>
</protein>
<evidence type="ECO:0000313" key="9">
    <source>
        <dbReference type="EMBL" id="TEB33654.1"/>
    </source>
</evidence>
<dbReference type="PANTHER" id="PTHR33048:SF47">
    <property type="entry name" value="INTEGRAL MEMBRANE PROTEIN-RELATED"/>
    <property type="match status" value="1"/>
</dbReference>
<evidence type="ECO:0000313" key="10">
    <source>
        <dbReference type="Proteomes" id="UP000298030"/>
    </source>
</evidence>
<dbReference type="Pfam" id="PF20684">
    <property type="entry name" value="Fung_rhodopsin"/>
    <property type="match status" value="1"/>
</dbReference>
<keyword evidence="4 7" id="KW-0472">Membrane</keyword>
<dbReference type="Proteomes" id="UP000298030">
    <property type="component" value="Unassembled WGS sequence"/>
</dbReference>
<feature type="region of interest" description="Disordered" evidence="6">
    <location>
        <begin position="270"/>
        <end position="295"/>
    </location>
</feature>
<dbReference type="AlphaFoldDB" id="A0A4Y7TI67"/>
<evidence type="ECO:0000256" key="2">
    <source>
        <dbReference type="ARBA" id="ARBA00022692"/>
    </source>
</evidence>
<proteinExistence type="inferred from homology"/>
<feature type="transmembrane region" description="Helical" evidence="7">
    <location>
        <begin position="12"/>
        <end position="32"/>
    </location>
</feature>
<dbReference type="InterPro" id="IPR049326">
    <property type="entry name" value="Rhodopsin_dom_fungi"/>
</dbReference>
<evidence type="ECO:0000259" key="8">
    <source>
        <dbReference type="Pfam" id="PF20684"/>
    </source>
</evidence>
<comment type="subcellular location">
    <subcellularLocation>
        <location evidence="1">Membrane</location>
        <topology evidence="1">Multi-pass membrane protein</topology>
    </subcellularLocation>
</comment>
<feature type="transmembrane region" description="Helical" evidence="7">
    <location>
        <begin position="83"/>
        <end position="105"/>
    </location>
</feature>
<feature type="domain" description="Rhodopsin" evidence="8">
    <location>
        <begin position="29"/>
        <end position="223"/>
    </location>
</feature>
<organism evidence="9 10">
    <name type="scientific">Coprinellus micaceus</name>
    <name type="common">Glistening ink-cap mushroom</name>
    <name type="synonym">Coprinus micaceus</name>
    <dbReference type="NCBI Taxonomy" id="71717"/>
    <lineage>
        <taxon>Eukaryota</taxon>
        <taxon>Fungi</taxon>
        <taxon>Dikarya</taxon>
        <taxon>Basidiomycota</taxon>
        <taxon>Agaricomycotina</taxon>
        <taxon>Agaricomycetes</taxon>
        <taxon>Agaricomycetidae</taxon>
        <taxon>Agaricales</taxon>
        <taxon>Agaricineae</taxon>
        <taxon>Psathyrellaceae</taxon>
        <taxon>Coprinellus</taxon>
    </lineage>
</organism>
<feature type="transmembrane region" description="Helical" evidence="7">
    <location>
        <begin position="200"/>
        <end position="224"/>
    </location>
</feature>
<evidence type="ECO:0000256" key="5">
    <source>
        <dbReference type="ARBA" id="ARBA00038359"/>
    </source>
</evidence>
<comment type="similarity">
    <text evidence="5">Belongs to the SAT4 family.</text>
</comment>
<feature type="transmembrane region" description="Helical" evidence="7">
    <location>
        <begin position="166"/>
        <end position="188"/>
    </location>
</feature>
<sequence>MRSFTPGLERAFNVVVSLTYSIAVTTTLLRLYRRRRFGRFWWDDWFAFLSLLGSLWLFVLFWLKVVPPGSPLSTLRSWKTRYWMGMLIYWITLWFTRISLALGTSRLFPPRHIAHRIGLASAIIFACFFIALLTAVVVECAPASSWGPPPGMAKEKVVCFIPKSSVYYSVSVGLLADVVLTAIPVWLLWRLKTSRSYRRLLLPGLCAGIVITMPTVALIVFQALPPSWEPMKSETRLRINFIEAATSVTMCNLVVTVTYVLRLLYGSSMQRGGPPATTESHSLTSIHRPGRSSANSHSIISFTDISEPGGCSWDDEWSSYDPDTMEQSISR</sequence>
<dbReference type="OrthoDB" id="3229610at2759"/>
<keyword evidence="3 7" id="KW-1133">Transmembrane helix</keyword>
<accession>A0A4Y7TI67</accession>
<dbReference type="InterPro" id="IPR052337">
    <property type="entry name" value="SAT4-like"/>
</dbReference>
<evidence type="ECO:0000256" key="3">
    <source>
        <dbReference type="ARBA" id="ARBA00022989"/>
    </source>
</evidence>
<reference evidence="9 10" key="1">
    <citation type="journal article" date="2019" name="Nat. Ecol. Evol.">
        <title>Megaphylogeny resolves global patterns of mushroom evolution.</title>
        <authorList>
            <person name="Varga T."/>
            <person name="Krizsan K."/>
            <person name="Foldi C."/>
            <person name="Dima B."/>
            <person name="Sanchez-Garcia M."/>
            <person name="Sanchez-Ramirez S."/>
            <person name="Szollosi G.J."/>
            <person name="Szarkandi J.G."/>
            <person name="Papp V."/>
            <person name="Albert L."/>
            <person name="Andreopoulos W."/>
            <person name="Angelini C."/>
            <person name="Antonin V."/>
            <person name="Barry K.W."/>
            <person name="Bougher N.L."/>
            <person name="Buchanan P."/>
            <person name="Buyck B."/>
            <person name="Bense V."/>
            <person name="Catcheside P."/>
            <person name="Chovatia M."/>
            <person name="Cooper J."/>
            <person name="Damon W."/>
            <person name="Desjardin D."/>
            <person name="Finy P."/>
            <person name="Geml J."/>
            <person name="Haridas S."/>
            <person name="Hughes K."/>
            <person name="Justo A."/>
            <person name="Karasinski D."/>
            <person name="Kautmanova I."/>
            <person name="Kiss B."/>
            <person name="Kocsube S."/>
            <person name="Kotiranta H."/>
            <person name="LaButti K.M."/>
            <person name="Lechner B.E."/>
            <person name="Liimatainen K."/>
            <person name="Lipzen A."/>
            <person name="Lukacs Z."/>
            <person name="Mihaltcheva S."/>
            <person name="Morgado L.N."/>
            <person name="Niskanen T."/>
            <person name="Noordeloos M.E."/>
            <person name="Ohm R.A."/>
            <person name="Ortiz-Santana B."/>
            <person name="Ovrebo C."/>
            <person name="Racz N."/>
            <person name="Riley R."/>
            <person name="Savchenko A."/>
            <person name="Shiryaev A."/>
            <person name="Soop K."/>
            <person name="Spirin V."/>
            <person name="Szebenyi C."/>
            <person name="Tomsovsky M."/>
            <person name="Tulloss R.E."/>
            <person name="Uehling J."/>
            <person name="Grigoriev I.V."/>
            <person name="Vagvolgyi C."/>
            <person name="Papp T."/>
            <person name="Martin F.M."/>
            <person name="Miettinen O."/>
            <person name="Hibbett D.S."/>
            <person name="Nagy L.G."/>
        </authorList>
    </citation>
    <scope>NUCLEOTIDE SEQUENCE [LARGE SCALE GENOMIC DNA]</scope>
    <source>
        <strain evidence="9 10">FP101781</strain>
    </source>
</reference>